<evidence type="ECO:0000259" key="8">
    <source>
        <dbReference type="Pfam" id="PF01568"/>
    </source>
</evidence>
<dbReference type="Gene3D" id="3.40.228.10">
    <property type="entry name" value="Dimethylsulfoxide Reductase, domain 2"/>
    <property type="match status" value="1"/>
</dbReference>
<dbReference type="GO" id="GO:0043546">
    <property type="term" value="F:molybdopterin cofactor binding"/>
    <property type="evidence" value="ECO:0007669"/>
    <property type="project" value="InterPro"/>
</dbReference>
<comment type="caution">
    <text evidence="10">The sequence shown here is derived from an EMBL/GenBank/DDBJ whole genome shotgun (WGS) entry which is preliminary data.</text>
</comment>
<evidence type="ECO:0000313" key="10">
    <source>
        <dbReference type="EMBL" id="RRH76601.1"/>
    </source>
</evidence>
<comment type="similarity">
    <text evidence="2">Belongs to the prokaryotic molybdopterin-containing oxidoreductase family.</text>
</comment>
<dbReference type="Proteomes" id="UP000282125">
    <property type="component" value="Unassembled WGS sequence"/>
</dbReference>
<dbReference type="GO" id="GO:0009055">
    <property type="term" value="F:electron transfer activity"/>
    <property type="evidence" value="ECO:0007669"/>
    <property type="project" value="TreeGrafter"/>
</dbReference>
<comment type="cofactor">
    <cofactor evidence="1">
        <name>Mo-bis(molybdopterin guanine dinucleotide)</name>
        <dbReference type="ChEBI" id="CHEBI:60539"/>
    </cofactor>
</comment>
<evidence type="ECO:0000259" key="7">
    <source>
        <dbReference type="Pfam" id="PF00384"/>
    </source>
</evidence>
<dbReference type="SUPFAM" id="SSF50692">
    <property type="entry name" value="ADC-like"/>
    <property type="match status" value="1"/>
</dbReference>
<dbReference type="InterPro" id="IPR041460">
    <property type="entry name" value="Molybdopterin_N"/>
</dbReference>
<dbReference type="GO" id="GO:0016491">
    <property type="term" value="F:oxidoreductase activity"/>
    <property type="evidence" value="ECO:0007669"/>
    <property type="project" value="UniProtKB-KW"/>
</dbReference>
<evidence type="ECO:0000256" key="2">
    <source>
        <dbReference type="ARBA" id="ARBA00010312"/>
    </source>
</evidence>
<dbReference type="Gene3D" id="2.40.40.20">
    <property type="match status" value="1"/>
</dbReference>
<keyword evidence="10" id="KW-0808">Transferase</keyword>
<evidence type="ECO:0000313" key="11">
    <source>
        <dbReference type="Proteomes" id="UP000282125"/>
    </source>
</evidence>
<dbReference type="SUPFAM" id="SSF53706">
    <property type="entry name" value="Formate dehydrogenase/DMSO reductase, domains 1-3"/>
    <property type="match status" value="1"/>
</dbReference>
<feature type="domain" description="Molybdopterin dinucleotide-binding" evidence="8">
    <location>
        <begin position="626"/>
        <end position="742"/>
    </location>
</feature>
<dbReference type="AlphaFoldDB" id="A0A3P3DR16"/>
<dbReference type="InterPro" id="IPR006657">
    <property type="entry name" value="MoPterin_dinucl-bd_dom"/>
</dbReference>
<gene>
    <name evidence="10" type="ORF">EG244_05370</name>
</gene>
<name>A0A3P3DR16_9RHOB</name>
<sequence>MIRRVPHASHWGSYTVLVEDNQIVGVEPLEIDPDPSPIIHSVADWVKPERRVLRPMVREGWLRAHEKGVLEGRGAGRGEDRFLALPWDEAEELVAGEIRRVIDTHGNDSIFAGSYGWTSSGRFHHAPSNLKRMLNLVGGYTGHVDTYSIAAGPVILRHTLGSDAACGGYANSLDSIAEHTKTLVVFGALTPRTAQIEAGGLGTHKLETHLRRIVERGVKVILISPARDDLPHWVNADWWPIRPNTDTALCLGLAGEILAAGRHDADFLNRCTSGADSYLSYLRGESDGQVKNARWAAEITGIGPGRIAALARAMVDTRSMITMSWSLQRAHHGEQPYWAALGLASVIGQIGLPGGGVGYGYSSLGGVGTHLNIGKSPAFSHGHKPNKAFIPVARITDLLENPGGKFTYEGEEYTYPDTRLVWWAGGNPYHHHQDLNRLDAAWKRPETIIVQDPMFTATVRRGDIILPATTSLERNDIGGNRRSDLVVAMGKCVEPLGEARSDHEIARAIAARLGVEEAFTEGRDEMGWIRHMYEGTRADAKARFGQEMPAFEEFWAKGWAQMPVKQMHSYLAGFREDPEANRLETESGKIVLGSQMLAERQYADCPAHPTWLPPLEWLGEAAEDELHLISNQPLGRLHSQLETADYSRSEKRHGREQARMHPDEAKKRGIADGNAVKISSSRGACYATATLTPSVARGVLVLPTGSWFTPGPDGVELSGNPNVLTPDIPTSALGQGCSAHTCLVRVEKVAGELPDSDAVYMGSLQAPMAAE</sequence>
<dbReference type="InterPro" id="IPR009010">
    <property type="entry name" value="Asp_de-COase-like_dom_sf"/>
</dbReference>
<reference evidence="10 11" key="1">
    <citation type="submission" date="2018-11" db="EMBL/GenBank/DDBJ databases">
        <title>Gemmobacter sp. nov., YIM 102744-1 draft genome.</title>
        <authorList>
            <person name="Li G."/>
            <person name="Jiang Y."/>
        </authorList>
    </citation>
    <scope>NUCLEOTIDE SEQUENCE [LARGE SCALE GENOMIC DNA]</scope>
    <source>
        <strain evidence="10 11">YIM 102744-1</strain>
    </source>
</reference>
<dbReference type="PANTHER" id="PTHR43742">
    <property type="entry name" value="TRIMETHYLAMINE-N-OXIDE REDUCTASE"/>
    <property type="match status" value="1"/>
</dbReference>
<dbReference type="Gene3D" id="3.40.50.740">
    <property type="match status" value="1"/>
</dbReference>
<evidence type="ECO:0000256" key="6">
    <source>
        <dbReference type="SAM" id="MobiDB-lite"/>
    </source>
</evidence>
<evidence type="ECO:0000256" key="4">
    <source>
        <dbReference type="ARBA" id="ARBA00022723"/>
    </source>
</evidence>
<dbReference type="OrthoDB" id="9759518at2"/>
<feature type="compositionally biased region" description="Basic and acidic residues" evidence="6">
    <location>
        <begin position="645"/>
        <end position="666"/>
    </location>
</feature>
<keyword evidence="3" id="KW-0500">Molybdenum</keyword>
<accession>A0A3P3DR16</accession>
<keyword evidence="11" id="KW-1185">Reference proteome</keyword>
<dbReference type="GO" id="GO:0009061">
    <property type="term" value="P:anaerobic respiration"/>
    <property type="evidence" value="ECO:0007669"/>
    <property type="project" value="TreeGrafter"/>
</dbReference>
<feature type="domain" description="Molybdopterin oxidoreductase" evidence="7">
    <location>
        <begin position="51"/>
        <end position="511"/>
    </location>
</feature>
<dbReference type="GO" id="GO:0030288">
    <property type="term" value="C:outer membrane-bounded periplasmic space"/>
    <property type="evidence" value="ECO:0007669"/>
    <property type="project" value="TreeGrafter"/>
</dbReference>
<dbReference type="RefSeq" id="WP_124963988.1">
    <property type="nucleotide sequence ID" value="NZ_RRAZ01000006.1"/>
</dbReference>
<evidence type="ECO:0000259" key="9">
    <source>
        <dbReference type="Pfam" id="PF18364"/>
    </source>
</evidence>
<dbReference type="GO" id="GO:0030151">
    <property type="term" value="F:molybdenum ion binding"/>
    <property type="evidence" value="ECO:0007669"/>
    <property type="project" value="TreeGrafter"/>
</dbReference>
<feature type="region of interest" description="Disordered" evidence="6">
    <location>
        <begin position="643"/>
        <end position="666"/>
    </location>
</feature>
<dbReference type="Pfam" id="PF18364">
    <property type="entry name" value="Molybdopterin_N"/>
    <property type="match status" value="1"/>
</dbReference>
<proteinExistence type="inferred from homology"/>
<evidence type="ECO:0000256" key="5">
    <source>
        <dbReference type="ARBA" id="ARBA00023002"/>
    </source>
</evidence>
<feature type="domain" description="Molybdopterin oxidoreductase N-terminal" evidence="9">
    <location>
        <begin position="7"/>
        <end position="46"/>
    </location>
</feature>
<dbReference type="PANTHER" id="PTHR43742:SF10">
    <property type="entry name" value="TRIMETHYLAMINE-N-OXIDE REDUCTASE 2"/>
    <property type="match status" value="1"/>
</dbReference>
<keyword evidence="4" id="KW-0479">Metal-binding</keyword>
<dbReference type="GO" id="GO:0016740">
    <property type="term" value="F:transferase activity"/>
    <property type="evidence" value="ECO:0007669"/>
    <property type="project" value="UniProtKB-KW"/>
</dbReference>
<keyword evidence="5" id="KW-0560">Oxidoreductase</keyword>
<dbReference type="Pfam" id="PF00384">
    <property type="entry name" value="Molybdopterin"/>
    <property type="match status" value="1"/>
</dbReference>
<dbReference type="Pfam" id="PF01568">
    <property type="entry name" value="Molydop_binding"/>
    <property type="match status" value="1"/>
</dbReference>
<dbReference type="InterPro" id="IPR050612">
    <property type="entry name" value="Prok_Mopterin_Oxidored"/>
</dbReference>
<organism evidence="10 11">
    <name type="scientific">Falsigemmobacter faecalis</name>
    <dbReference type="NCBI Taxonomy" id="2488730"/>
    <lineage>
        <taxon>Bacteria</taxon>
        <taxon>Pseudomonadati</taxon>
        <taxon>Pseudomonadota</taxon>
        <taxon>Alphaproteobacteria</taxon>
        <taxon>Rhodobacterales</taxon>
        <taxon>Paracoccaceae</taxon>
        <taxon>Falsigemmobacter</taxon>
    </lineage>
</organism>
<dbReference type="EMBL" id="RRAZ01000006">
    <property type="protein sequence ID" value="RRH76601.1"/>
    <property type="molecule type" value="Genomic_DNA"/>
</dbReference>
<evidence type="ECO:0000256" key="1">
    <source>
        <dbReference type="ARBA" id="ARBA00001942"/>
    </source>
</evidence>
<protein>
    <submittedName>
        <fullName evidence="10">Asp-tRNA(Asn)/Glu-tRNA(Gln) amidotransferase GatCAB subunit C</fullName>
    </submittedName>
</protein>
<evidence type="ECO:0000256" key="3">
    <source>
        <dbReference type="ARBA" id="ARBA00022505"/>
    </source>
</evidence>
<dbReference type="InterPro" id="IPR006656">
    <property type="entry name" value="Mopterin_OxRdtase"/>
</dbReference>
<dbReference type="Gene3D" id="3.90.55.10">
    <property type="entry name" value="Dimethylsulfoxide Reductase, domain 3"/>
    <property type="match status" value="1"/>
</dbReference>